<evidence type="ECO:0000313" key="3">
    <source>
        <dbReference type="EMBL" id="GEM89227.1"/>
    </source>
</evidence>
<feature type="domain" description="Phosphodiester glycosidase" evidence="2">
    <location>
        <begin position="379"/>
        <end position="487"/>
    </location>
</feature>
<comment type="caution">
    <text evidence="3">The sequence shown here is derived from an EMBL/GenBank/DDBJ whole genome shotgun (WGS) entry which is preliminary data.</text>
</comment>
<dbReference type="Pfam" id="PF09992">
    <property type="entry name" value="NAGPA"/>
    <property type="match status" value="1"/>
</dbReference>
<proteinExistence type="predicted"/>
<dbReference type="Proteomes" id="UP000321827">
    <property type="component" value="Unassembled WGS sequence"/>
</dbReference>
<protein>
    <recommendedName>
        <fullName evidence="2">Phosphodiester glycosidase domain-containing protein</fullName>
    </recommendedName>
</protein>
<keyword evidence="1" id="KW-0732">Signal</keyword>
<dbReference type="PANTHER" id="PTHR40446">
    <property type="entry name" value="N-ACETYLGLUCOSAMINE-1-PHOSPHODIESTER ALPHA-N-ACETYLGLUCOSAMINIDASE"/>
    <property type="match status" value="1"/>
</dbReference>
<organism evidence="3 4">
    <name type="scientific">Oceanithermus desulfurans NBRC 100063</name>
    <dbReference type="NCBI Taxonomy" id="1227550"/>
    <lineage>
        <taxon>Bacteria</taxon>
        <taxon>Thermotogati</taxon>
        <taxon>Deinococcota</taxon>
        <taxon>Deinococci</taxon>
        <taxon>Thermales</taxon>
        <taxon>Thermaceae</taxon>
        <taxon>Oceanithermus</taxon>
    </lineage>
</organism>
<feature type="chain" id="PRO_5022015923" description="Phosphodiester glycosidase domain-containing protein" evidence="1">
    <location>
        <begin position="21"/>
        <end position="492"/>
    </location>
</feature>
<sequence length="492" mass="53907">MRRLLALALTLGLALAQVPAAWLGLEVREQEGALVFQKGGLRFSYVPGLGWTAPLDPALPPPRGPERRLDERVLRAAGLIPAELPSARLRYRLAEDRLRLVLDLPPGPAPELPRTEGESPGWFTFYAPYFVPNPPDLEGLSFRYDDRGTEIRYLAPEGRVYRWRTFELGAPARFVMDAYFVPPPQVRAVAPGFELRREYVWTPEPLELVRLVAAAGAWKLRPVGTPGRRRKLPEMAPGALAVLNGGYYDPKTATPIGLWVVDGVPVSLPYGRSALMWDGGLPQAAVPKFEAWVETGGGERYRVGLNRWPARLTAHTLPGRVGRAGENVIVVRGDQVLHTYPAPVVLEPGQWALTYPDGDGEWTGRLKPGARLSLYVRLDPPVRYALEAGPLLVQAGRLAYHPEAEGFAKGAAQIEKVTYQAAVAWTREGELWFVTSGKTTPGVLAEQLLALGAWGAIRMDAGGSAQLYLRGALVFPERARPVVSGLALWPAD</sequence>
<accession>A0A511RJG3</accession>
<gene>
    <name evidence="3" type="ORF">ODE01S_06610</name>
</gene>
<evidence type="ECO:0000256" key="1">
    <source>
        <dbReference type="SAM" id="SignalP"/>
    </source>
</evidence>
<evidence type="ECO:0000259" key="2">
    <source>
        <dbReference type="Pfam" id="PF09992"/>
    </source>
</evidence>
<reference evidence="3 4" key="1">
    <citation type="submission" date="2019-07" db="EMBL/GenBank/DDBJ databases">
        <title>Whole genome shotgun sequence of Oceanithermus desulfurans NBRC 100063.</title>
        <authorList>
            <person name="Hosoyama A."/>
            <person name="Uohara A."/>
            <person name="Ohji S."/>
            <person name="Ichikawa N."/>
        </authorList>
    </citation>
    <scope>NUCLEOTIDE SEQUENCE [LARGE SCALE GENOMIC DNA]</scope>
    <source>
        <strain evidence="3 4">NBRC 100063</strain>
    </source>
</reference>
<dbReference type="InterPro" id="IPR018711">
    <property type="entry name" value="NAGPA"/>
</dbReference>
<dbReference type="AlphaFoldDB" id="A0A511RJG3"/>
<dbReference type="RefSeq" id="WP_147145796.1">
    <property type="nucleotide sequence ID" value="NZ_BJXN01000003.1"/>
</dbReference>
<name>A0A511RJG3_9DEIN</name>
<dbReference type="EMBL" id="BJXN01000003">
    <property type="protein sequence ID" value="GEM89227.1"/>
    <property type="molecule type" value="Genomic_DNA"/>
</dbReference>
<dbReference type="PANTHER" id="PTHR40446:SF2">
    <property type="entry name" value="N-ACETYLGLUCOSAMINE-1-PHOSPHODIESTER ALPHA-N-ACETYLGLUCOSAMINIDASE"/>
    <property type="match status" value="1"/>
</dbReference>
<feature type="signal peptide" evidence="1">
    <location>
        <begin position="1"/>
        <end position="20"/>
    </location>
</feature>
<evidence type="ECO:0000313" key="4">
    <source>
        <dbReference type="Proteomes" id="UP000321827"/>
    </source>
</evidence>
<dbReference type="OrthoDB" id="9809781at2"/>